<keyword evidence="4" id="KW-0067">ATP-binding</keyword>
<evidence type="ECO:0000256" key="7">
    <source>
        <dbReference type="ARBA" id="ARBA00029936"/>
    </source>
</evidence>
<feature type="domain" description="Aminoacyl-tRNA synthetase class Ia" evidence="8">
    <location>
        <begin position="58"/>
        <end position="152"/>
    </location>
</feature>
<evidence type="ECO:0000256" key="1">
    <source>
        <dbReference type="ARBA" id="ARBA00013169"/>
    </source>
</evidence>
<keyword evidence="5" id="KW-0648">Protein biosynthesis</keyword>
<dbReference type="InterPro" id="IPR002300">
    <property type="entry name" value="aa-tRNA-synth_Ia"/>
</dbReference>
<dbReference type="EMBL" id="BQXS01002033">
    <property type="protein sequence ID" value="GKT31318.1"/>
    <property type="molecule type" value="Genomic_DNA"/>
</dbReference>
<dbReference type="InterPro" id="IPR014729">
    <property type="entry name" value="Rossmann-like_a/b/a_fold"/>
</dbReference>
<evidence type="ECO:0000256" key="2">
    <source>
        <dbReference type="ARBA" id="ARBA00022598"/>
    </source>
</evidence>
<dbReference type="GO" id="GO:0016874">
    <property type="term" value="F:ligase activity"/>
    <property type="evidence" value="ECO:0007669"/>
    <property type="project" value="UniProtKB-KW"/>
</dbReference>
<accession>A0ABQ5KIL7</accession>
<feature type="non-terminal residue" evidence="9">
    <location>
        <position position="1"/>
    </location>
</feature>
<reference evidence="9" key="1">
    <citation type="submission" date="2022-03" db="EMBL/GenBank/DDBJ databases">
        <title>Draft genome sequence of Aduncisulcus paluster, a free-living microaerophilic Fornicata.</title>
        <authorList>
            <person name="Yuyama I."/>
            <person name="Kume K."/>
            <person name="Tamura T."/>
            <person name="Inagaki Y."/>
            <person name="Hashimoto T."/>
        </authorList>
    </citation>
    <scope>NUCLEOTIDE SEQUENCE</scope>
    <source>
        <strain evidence="9">NY0171</strain>
    </source>
</reference>
<dbReference type="InterPro" id="IPR002303">
    <property type="entry name" value="Valyl-tRNA_ligase"/>
</dbReference>
<keyword evidence="3" id="KW-0547">Nucleotide-binding</keyword>
<dbReference type="InterPro" id="IPR009008">
    <property type="entry name" value="Val/Leu/Ile-tRNA-synth_edit"/>
</dbReference>
<dbReference type="SUPFAM" id="SSF50677">
    <property type="entry name" value="ValRS/IleRS/LeuRS editing domain"/>
    <property type="match status" value="1"/>
</dbReference>
<feature type="non-terminal residue" evidence="9">
    <location>
        <position position="152"/>
    </location>
</feature>
<name>A0ABQ5KIL7_9EUKA</name>
<evidence type="ECO:0000256" key="6">
    <source>
        <dbReference type="ARBA" id="ARBA00023146"/>
    </source>
</evidence>
<sequence>VFDEDGNINENAPEKYQGMFKDDLRKVIVEDLKAEGYLISIDDHEHSVGECYRCKSVIEPHVSEQWFTKIFPSNWEKVYYEWLDNIRDWCISRQIWWGHRIPAWTCEDCGELIVANEDPTKCTKCGSSKLTQEEDVLDTWFSSALWPFSTLG</sequence>
<dbReference type="EC" id="6.1.1.9" evidence="1"/>
<dbReference type="Pfam" id="PF00133">
    <property type="entry name" value="tRNA-synt_1"/>
    <property type="match status" value="1"/>
</dbReference>
<keyword evidence="10" id="KW-1185">Reference proteome</keyword>
<comment type="caution">
    <text evidence="9">The sequence shown here is derived from an EMBL/GenBank/DDBJ whole genome shotgun (WGS) entry which is preliminary data.</text>
</comment>
<evidence type="ECO:0000256" key="3">
    <source>
        <dbReference type="ARBA" id="ARBA00022741"/>
    </source>
</evidence>
<evidence type="ECO:0000256" key="4">
    <source>
        <dbReference type="ARBA" id="ARBA00022840"/>
    </source>
</evidence>
<dbReference type="Proteomes" id="UP001057375">
    <property type="component" value="Unassembled WGS sequence"/>
</dbReference>
<evidence type="ECO:0000313" key="10">
    <source>
        <dbReference type="Proteomes" id="UP001057375"/>
    </source>
</evidence>
<dbReference type="PANTHER" id="PTHR11946:SF93">
    <property type="entry name" value="VALINE--TRNA LIGASE, CHLOROPLASTIC_MITOCHONDRIAL 2"/>
    <property type="match status" value="1"/>
</dbReference>
<proteinExistence type="predicted"/>
<keyword evidence="6" id="KW-0030">Aminoacyl-tRNA synthetase</keyword>
<dbReference type="SUPFAM" id="SSF52374">
    <property type="entry name" value="Nucleotidylyl transferase"/>
    <property type="match status" value="1"/>
</dbReference>
<organism evidence="9 10">
    <name type="scientific">Aduncisulcus paluster</name>
    <dbReference type="NCBI Taxonomy" id="2918883"/>
    <lineage>
        <taxon>Eukaryota</taxon>
        <taxon>Metamonada</taxon>
        <taxon>Carpediemonas-like organisms</taxon>
        <taxon>Aduncisulcus</taxon>
    </lineage>
</organism>
<keyword evidence="2 9" id="KW-0436">Ligase</keyword>
<dbReference type="PANTHER" id="PTHR11946">
    <property type="entry name" value="VALYL-TRNA SYNTHETASES"/>
    <property type="match status" value="1"/>
</dbReference>
<dbReference type="PRINTS" id="PR00986">
    <property type="entry name" value="TRNASYNTHVAL"/>
</dbReference>
<evidence type="ECO:0000313" key="9">
    <source>
        <dbReference type="EMBL" id="GKT31318.1"/>
    </source>
</evidence>
<gene>
    <name evidence="9" type="ORF">ADUPG1_001967</name>
</gene>
<dbReference type="Gene3D" id="3.40.50.620">
    <property type="entry name" value="HUPs"/>
    <property type="match status" value="1"/>
</dbReference>
<evidence type="ECO:0000259" key="8">
    <source>
        <dbReference type="Pfam" id="PF00133"/>
    </source>
</evidence>
<evidence type="ECO:0000256" key="5">
    <source>
        <dbReference type="ARBA" id="ARBA00022917"/>
    </source>
</evidence>
<protein>
    <recommendedName>
        <fullName evidence="1">valine--tRNA ligase</fullName>
        <ecNumber evidence="1">6.1.1.9</ecNumber>
    </recommendedName>
    <alternativeName>
        <fullName evidence="7">Valyl-tRNA synthetase</fullName>
    </alternativeName>
</protein>